<dbReference type="InterPro" id="IPR007693">
    <property type="entry name" value="DNA_helicase_DnaB-like_N"/>
</dbReference>
<dbReference type="CDD" id="cd00984">
    <property type="entry name" value="DnaB_C"/>
    <property type="match status" value="1"/>
</dbReference>
<organism evidence="13">
    <name type="scientific">marine metagenome</name>
    <dbReference type="NCBI Taxonomy" id="408172"/>
    <lineage>
        <taxon>unclassified sequences</taxon>
        <taxon>metagenomes</taxon>
        <taxon>ecological metagenomes</taxon>
    </lineage>
</organism>
<keyword evidence="6" id="KW-0347">Helicase</keyword>
<dbReference type="InterPro" id="IPR036185">
    <property type="entry name" value="DNA_heli_DnaB-like_N_sf"/>
</dbReference>
<feature type="domain" description="SF4 helicase" evidence="12">
    <location>
        <begin position="192"/>
        <end position="498"/>
    </location>
</feature>
<evidence type="ECO:0000259" key="12">
    <source>
        <dbReference type="PROSITE" id="PS51199"/>
    </source>
</evidence>
<dbReference type="Gene3D" id="1.10.860.10">
    <property type="entry name" value="DNAb Helicase, Chain A"/>
    <property type="match status" value="1"/>
</dbReference>
<name>A0A381WHM1_9ZZZZ</name>
<dbReference type="PANTHER" id="PTHR30153:SF2">
    <property type="entry name" value="REPLICATIVE DNA HELICASE"/>
    <property type="match status" value="1"/>
</dbReference>
<dbReference type="GO" id="GO:0005829">
    <property type="term" value="C:cytosol"/>
    <property type="evidence" value="ECO:0007669"/>
    <property type="project" value="TreeGrafter"/>
</dbReference>
<accession>A0A381WHM1</accession>
<dbReference type="EMBL" id="UINC01011687">
    <property type="protein sequence ID" value="SVA51423.1"/>
    <property type="molecule type" value="Genomic_DNA"/>
</dbReference>
<evidence type="ECO:0000313" key="13">
    <source>
        <dbReference type="EMBL" id="SVA51423.1"/>
    </source>
</evidence>
<evidence type="ECO:0000256" key="3">
    <source>
        <dbReference type="ARBA" id="ARBA00022705"/>
    </source>
</evidence>
<evidence type="ECO:0000256" key="9">
    <source>
        <dbReference type="ARBA" id="ARBA00023235"/>
    </source>
</evidence>
<keyword evidence="9" id="KW-0413">Isomerase</keyword>
<evidence type="ECO:0000256" key="5">
    <source>
        <dbReference type="ARBA" id="ARBA00022801"/>
    </source>
</evidence>
<dbReference type="NCBIfam" id="NF006606">
    <property type="entry name" value="PRK09165.1"/>
    <property type="match status" value="1"/>
</dbReference>
<proteinExistence type="inferred from homology"/>
<keyword evidence="5" id="KW-0378">Hydrolase</keyword>
<protein>
    <recommendedName>
        <fullName evidence="10">DNA 5'-3' helicase</fullName>
        <ecNumber evidence="10">5.6.2.3</ecNumber>
    </recommendedName>
</protein>
<dbReference type="PROSITE" id="PS51199">
    <property type="entry name" value="SF4_HELICASE"/>
    <property type="match status" value="1"/>
</dbReference>
<evidence type="ECO:0000256" key="10">
    <source>
        <dbReference type="ARBA" id="ARBA00044969"/>
    </source>
</evidence>
<evidence type="ECO:0000256" key="6">
    <source>
        <dbReference type="ARBA" id="ARBA00022806"/>
    </source>
</evidence>
<dbReference type="PANTHER" id="PTHR30153">
    <property type="entry name" value="REPLICATIVE DNA HELICASE DNAB"/>
    <property type="match status" value="1"/>
</dbReference>
<evidence type="ECO:0000256" key="4">
    <source>
        <dbReference type="ARBA" id="ARBA00022741"/>
    </source>
</evidence>
<keyword evidence="4" id="KW-0547">Nucleotide-binding</keyword>
<dbReference type="GO" id="GO:0043139">
    <property type="term" value="F:5'-3' DNA helicase activity"/>
    <property type="evidence" value="ECO:0007669"/>
    <property type="project" value="UniProtKB-EC"/>
</dbReference>
<dbReference type="Pfam" id="PF00772">
    <property type="entry name" value="DnaB"/>
    <property type="match status" value="1"/>
</dbReference>
<keyword evidence="8" id="KW-0238">DNA-binding</keyword>
<dbReference type="Gene3D" id="3.40.50.300">
    <property type="entry name" value="P-loop containing nucleotide triphosphate hydrolases"/>
    <property type="match status" value="1"/>
</dbReference>
<evidence type="ECO:0000256" key="11">
    <source>
        <dbReference type="ARBA" id="ARBA00048954"/>
    </source>
</evidence>
<sequence length="503" mass="57522">MSQNILKKIIKKEDSVDTVSKFTNFDAEIAVIGCLLWDNRTYEKIADFLIEDHFTDLNNRKIFQVIKRLLDQNILVTPITLKNYLEENDQENFDNYKYLIQIKDSTPSTQNTYQYAKLLYDLHIKRSLLGIGNGIVQNTVSNKDDLSGVDLIEKAENDLYNLSQTGSADRKYSLFSDALKSAINIIDKSFKKEGKIAGIPTGLKDLDKKLGGLHNSDLIIIAGRPSMGKTALGTNIAFNAAKKFKESQDQFGNKTTIDGGKVGFFSLEMSTEQLATRILAEQSRISSDKMRKAELSKDDFKKIAKVSSELENIHFFIDDNPILTIPSLRSRARRLKRLYDIDLIIIDYLQLMSSSSNNRNDGRVQEISEITRGLKAIAKELDIPIVALSQLSRQVEQREDKRPQLADLRESGTIEQDSDVVMFIFRESYYLERLEPIKKAEEAEEKYNERHHRWRELCESSYNTAEIIIAKQRHGPIGTIKTHFDSNFTKFSDLSSRDYDNVN</sequence>
<comment type="catalytic activity">
    <reaction evidence="11">
        <text>ATP + H2O = ADP + phosphate + H(+)</text>
        <dbReference type="Rhea" id="RHEA:13065"/>
        <dbReference type="ChEBI" id="CHEBI:15377"/>
        <dbReference type="ChEBI" id="CHEBI:15378"/>
        <dbReference type="ChEBI" id="CHEBI:30616"/>
        <dbReference type="ChEBI" id="CHEBI:43474"/>
        <dbReference type="ChEBI" id="CHEBI:456216"/>
        <dbReference type="EC" id="5.6.2.3"/>
    </reaction>
</comment>
<dbReference type="InterPro" id="IPR016136">
    <property type="entry name" value="DNA_helicase_N/primase_C"/>
</dbReference>
<gene>
    <name evidence="13" type="ORF">METZ01_LOCUS104277</name>
</gene>
<dbReference type="InterPro" id="IPR007692">
    <property type="entry name" value="DNA_helicase_DnaB"/>
</dbReference>
<dbReference type="AlphaFoldDB" id="A0A381WHM1"/>
<comment type="similarity">
    <text evidence="1">Belongs to the helicase family. DnaB subfamily.</text>
</comment>
<dbReference type="SUPFAM" id="SSF48024">
    <property type="entry name" value="N-terminal domain of DnaB helicase"/>
    <property type="match status" value="1"/>
</dbReference>
<dbReference type="InterPro" id="IPR027417">
    <property type="entry name" value="P-loop_NTPase"/>
</dbReference>
<evidence type="ECO:0000256" key="7">
    <source>
        <dbReference type="ARBA" id="ARBA00022840"/>
    </source>
</evidence>
<dbReference type="GO" id="GO:0006269">
    <property type="term" value="P:DNA replication, synthesis of primer"/>
    <property type="evidence" value="ECO:0007669"/>
    <property type="project" value="UniProtKB-KW"/>
</dbReference>
<dbReference type="GO" id="GO:1990077">
    <property type="term" value="C:primosome complex"/>
    <property type="evidence" value="ECO:0007669"/>
    <property type="project" value="UniProtKB-KW"/>
</dbReference>
<dbReference type="EC" id="5.6.2.3" evidence="10"/>
<dbReference type="NCBIfam" id="TIGR00665">
    <property type="entry name" value="DnaB"/>
    <property type="match status" value="1"/>
</dbReference>
<evidence type="ECO:0000256" key="8">
    <source>
        <dbReference type="ARBA" id="ARBA00023125"/>
    </source>
</evidence>
<dbReference type="GO" id="GO:0005524">
    <property type="term" value="F:ATP binding"/>
    <property type="evidence" value="ECO:0007669"/>
    <property type="project" value="UniProtKB-KW"/>
</dbReference>
<keyword evidence="2" id="KW-0639">Primosome</keyword>
<evidence type="ECO:0000256" key="1">
    <source>
        <dbReference type="ARBA" id="ARBA00008428"/>
    </source>
</evidence>
<dbReference type="GO" id="GO:0016787">
    <property type="term" value="F:hydrolase activity"/>
    <property type="evidence" value="ECO:0007669"/>
    <property type="project" value="UniProtKB-KW"/>
</dbReference>
<reference evidence="13" key="1">
    <citation type="submission" date="2018-05" db="EMBL/GenBank/DDBJ databases">
        <authorList>
            <person name="Lanie J.A."/>
            <person name="Ng W.-L."/>
            <person name="Kazmierczak K.M."/>
            <person name="Andrzejewski T.M."/>
            <person name="Davidsen T.M."/>
            <person name="Wayne K.J."/>
            <person name="Tettelin H."/>
            <person name="Glass J.I."/>
            <person name="Rusch D."/>
            <person name="Podicherti R."/>
            <person name="Tsui H.-C.T."/>
            <person name="Winkler M.E."/>
        </authorList>
    </citation>
    <scope>NUCLEOTIDE SEQUENCE</scope>
</reference>
<evidence type="ECO:0000256" key="2">
    <source>
        <dbReference type="ARBA" id="ARBA00022515"/>
    </source>
</evidence>
<keyword evidence="7" id="KW-0067">ATP-binding</keyword>
<dbReference type="GO" id="GO:0003677">
    <property type="term" value="F:DNA binding"/>
    <property type="evidence" value="ECO:0007669"/>
    <property type="project" value="UniProtKB-KW"/>
</dbReference>
<dbReference type="SUPFAM" id="SSF52540">
    <property type="entry name" value="P-loop containing nucleoside triphosphate hydrolases"/>
    <property type="match status" value="1"/>
</dbReference>
<keyword evidence="3" id="KW-0235">DNA replication</keyword>
<dbReference type="InterPro" id="IPR007694">
    <property type="entry name" value="DNA_helicase_DnaB-like_C"/>
</dbReference>
<dbReference type="Pfam" id="PF03796">
    <property type="entry name" value="DnaB_C"/>
    <property type="match status" value="1"/>
</dbReference>